<comment type="caution">
    <text evidence="7">The sequence shown here is derived from an EMBL/GenBank/DDBJ whole genome shotgun (WGS) entry which is preliminary data.</text>
</comment>
<dbReference type="SUPFAM" id="SSF51905">
    <property type="entry name" value="FAD/NAD(P)-binding domain"/>
    <property type="match status" value="1"/>
</dbReference>
<dbReference type="Pfam" id="PF13450">
    <property type="entry name" value="NAD_binding_8"/>
    <property type="match status" value="1"/>
</dbReference>
<dbReference type="GO" id="GO:0016491">
    <property type="term" value="F:oxidoreductase activity"/>
    <property type="evidence" value="ECO:0007669"/>
    <property type="project" value="InterPro"/>
</dbReference>
<dbReference type="OrthoDB" id="7777654at2759"/>
<comment type="similarity">
    <text evidence="2">Belongs to the carotenoid/retinoid oxidoreductase family.</text>
</comment>
<proteinExistence type="inferred from homology"/>
<dbReference type="InterPro" id="IPR036188">
    <property type="entry name" value="FAD/NAD-bd_sf"/>
</dbReference>
<evidence type="ECO:0000256" key="1">
    <source>
        <dbReference type="ARBA" id="ARBA00004305"/>
    </source>
</evidence>
<dbReference type="EMBL" id="JAAOAS010000743">
    <property type="protein sequence ID" value="KAF5572553.1"/>
    <property type="molecule type" value="Genomic_DNA"/>
</dbReference>
<dbReference type="Pfam" id="PF01593">
    <property type="entry name" value="Amino_oxidase"/>
    <property type="match status" value="1"/>
</dbReference>
<comment type="subunit">
    <text evidence="4">Interacts with COX5B; this interaction may contribute to localize PYROXD2 to the inner face of the inner mitochondrial membrane.</text>
</comment>
<dbReference type="Gene3D" id="3.50.50.60">
    <property type="entry name" value="FAD/NAD(P)-binding domain"/>
    <property type="match status" value="2"/>
</dbReference>
<feature type="domain" description="Amine oxidase" evidence="6">
    <location>
        <begin position="250"/>
        <end position="513"/>
    </location>
</feature>
<evidence type="ECO:0000256" key="5">
    <source>
        <dbReference type="ARBA" id="ARBA00040298"/>
    </source>
</evidence>
<evidence type="ECO:0000259" key="6">
    <source>
        <dbReference type="Pfam" id="PF01593"/>
    </source>
</evidence>
<dbReference type="InterPro" id="IPR002937">
    <property type="entry name" value="Amino_oxidase"/>
</dbReference>
<gene>
    <name evidence="7" type="ORF">FPCIR_14244</name>
</gene>
<accession>A0A8H5KH30</accession>
<dbReference type="Proteomes" id="UP000546213">
    <property type="component" value="Unassembled WGS sequence"/>
</dbReference>
<comment type="subcellular location">
    <subcellularLocation>
        <location evidence="1">Mitochondrion matrix</location>
    </subcellularLocation>
</comment>
<organism evidence="7 8">
    <name type="scientific">Fusarium pseudocircinatum</name>
    <dbReference type="NCBI Taxonomy" id="56676"/>
    <lineage>
        <taxon>Eukaryota</taxon>
        <taxon>Fungi</taxon>
        <taxon>Dikarya</taxon>
        <taxon>Ascomycota</taxon>
        <taxon>Pezizomycotina</taxon>
        <taxon>Sordariomycetes</taxon>
        <taxon>Hypocreomycetidae</taxon>
        <taxon>Hypocreales</taxon>
        <taxon>Nectriaceae</taxon>
        <taxon>Fusarium</taxon>
        <taxon>Fusarium fujikuroi species complex</taxon>
    </lineage>
</organism>
<dbReference type="AlphaFoldDB" id="A0A8H5KH30"/>
<reference evidence="7 8" key="1">
    <citation type="submission" date="2020-05" db="EMBL/GenBank/DDBJ databases">
        <title>Identification and distribution of gene clusters putatively required for synthesis of sphingolipid metabolism inhibitors in phylogenetically diverse species of the filamentous fungus Fusarium.</title>
        <authorList>
            <person name="Kim H.-S."/>
            <person name="Busman M."/>
            <person name="Brown D.W."/>
            <person name="Divon H."/>
            <person name="Uhlig S."/>
            <person name="Proctor R.H."/>
        </authorList>
    </citation>
    <scope>NUCLEOTIDE SEQUENCE [LARGE SCALE GENOMIC DNA]</scope>
    <source>
        <strain evidence="7 8">NRRL 36939</strain>
    </source>
</reference>
<comment type="function">
    <text evidence="3">Probable oxidoreductase that may play a role as regulator of mitochondrial function.</text>
</comment>
<dbReference type="PANTHER" id="PTHR10668:SF103">
    <property type="entry name" value="PYRIDINE NUCLEOTIDE-DISULFIDE OXIDOREDUCTASE DOMAIN-CONTAINING PROTEIN 2"/>
    <property type="match status" value="1"/>
</dbReference>
<protein>
    <recommendedName>
        <fullName evidence="5">Pyridine nucleotide-disulfide oxidoreductase domain-containing protein 2</fullName>
    </recommendedName>
</protein>
<dbReference type="PANTHER" id="PTHR10668">
    <property type="entry name" value="PHYTOENE DEHYDROGENASE"/>
    <property type="match status" value="1"/>
</dbReference>
<sequence>MATSDFSKLGRLTSDSKGQQWDIIVVGSGHNGLTAAAYLAKAGLKVLVLERASYPGGGVASLPMTEAGYTSERHSAIHQLILANPMITQDELGLQARYGLKYLPLEPAYAIITEEMAIPIYRDRQRTIQAIREFSPEDADAYDRFVDKCAAITDIVMPSMFEPPRDMSAEIAESPYAQDFVDGTASSSLDIIKREFKNEALQVALLRFVTEVQLAHPKTVGTGLMVYLCFGLVDRYGLAAPKGAGNGFTNSVIRCLEDHNGEVRLNTEVVKIVTEGGRAVGVRTRAGELRAKMAVIGQIHPHHLDQMVDGLDKSVTSLAKATRLSEFSLFAIHAALERPLKFKAGPIADQTVMNTCCPGKLDTLLKSYDDMAQGLLPENIMIGASSISTADPSRCPPGKALLHCVVMCKADLADGGWDAWDRVKDEWAQKVFQYFSKYLKNFTPDIIRSYEVVTPRDHQSDSPSFQRGDICGLAMSAGQMGLERPTPALAQYRVPGVEGLYLAGPYMHPGGGVWGGGRPVAMRVLQDLGMDFQRIVISDAAKL</sequence>
<evidence type="ECO:0000313" key="7">
    <source>
        <dbReference type="EMBL" id="KAF5572553.1"/>
    </source>
</evidence>
<name>A0A8H5KH30_9HYPO</name>
<evidence type="ECO:0000256" key="4">
    <source>
        <dbReference type="ARBA" id="ARBA00038825"/>
    </source>
</evidence>
<evidence type="ECO:0000256" key="2">
    <source>
        <dbReference type="ARBA" id="ARBA00006046"/>
    </source>
</evidence>
<evidence type="ECO:0000256" key="3">
    <source>
        <dbReference type="ARBA" id="ARBA00037217"/>
    </source>
</evidence>
<dbReference type="GO" id="GO:0005759">
    <property type="term" value="C:mitochondrial matrix"/>
    <property type="evidence" value="ECO:0007669"/>
    <property type="project" value="UniProtKB-SubCell"/>
</dbReference>
<evidence type="ECO:0000313" key="8">
    <source>
        <dbReference type="Proteomes" id="UP000546213"/>
    </source>
</evidence>
<keyword evidence="8" id="KW-1185">Reference proteome</keyword>